<keyword evidence="4 10" id="KW-0812">Transmembrane</keyword>
<dbReference type="PANTHER" id="PTHR21137:SF35">
    <property type="entry name" value="ODORANT RECEPTOR 19A-RELATED"/>
    <property type="match status" value="1"/>
</dbReference>
<evidence type="ECO:0000256" key="8">
    <source>
        <dbReference type="ARBA" id="ARBA00023170"/>
    </source>
</evidence>
<reference evidence="12" key="1">
    <citation type="submission" date="2025-08" db="UniProtKB">
        <authorList>
            <consortium name="RefSeq"/>
        </authorList>
    </citation>
    <scope>IDENTIFICATION</scope>
    <source>
        <tissue evidence="12">Whole organism</tissue>
    </source>
</reference>
<evidence type="ECO:0000256" key="7">
    <source>
        <dbReference type="ARBA" id="ARBA00023136"/>
    </source>
</evidence>
<evidence type="ECO:0000256" key="6">
    <source>
        <dbReference type="ARBA" id="ARBA00022989"/>
    </source>
</evidence>
<evidence type="ECO:0000256" key="3">
    <source>
        <dbReference type="ARBA" id="ARBA00022606"/>
    </source>
</evidence>
<keyword evidence="6 10" id="KW-1133">Transmembrane helix</keyword>
<feature type="transmembrane region" description="Helical" evidence="10">
    <location>
        <begin position="45"/>
        <end position="64"/>
    </location>
</feature>
<feature type="transmembrane region" description="Helical" evidence="10">
    <location>
        <begin position="84"/>
        <end position="105"/>
    </location>
</feature>
<sequence>MTRIFRLIHPAPLVVRIRSRECCTYLFRALKFLGWMPPKLGIPRYLHLLYICFFFYFPLIYGPLGLLGGLISNLKSFSPGEFLTLLPLDINCLGVSIKSFILYIYMTRVHETLSTLDDLDERLQNDSDRRKIHAAVARSNYIFFVYAQFYYAYTVSVFIIGVLSGHPPWLTYNPIFDWRDSVGNFWLQTIFEYLVFLFQTMLALISDTYTIVLLVNFRAHIDVLKDHIRNLRTDPQQTEAENYDELVFNIIYHKLIIRCCNLMRPIMSQTIFIQFLLIGIDLGIALVNVLYFFGLFRAISASIFATAVLLETFPFCYLCDLLAKDCEELSNILFDSHWIDAEPKYKSTLKFFLQNLQQPIAYKAGGIFSISLNSNIQVAKFAFSVMAIVKQMNLANRFK</sequence>
<gene>
    <name evidence="12" type="primary">LOC108620587</name>
</gene>
<protein>
    <recommendedName>
        <fullName evidence="10">Odorant receptor</fullName>
    </recommendedName>
</protein>
<evidence type="ECO:0000256" key="4">
    <source>
        <dbReference type="ARBA" id="ARBA00022692"/>
    </source>
</evidence>
<comment type="similarity">
    <text evidence="10">Belongs to the insect chemoreceptor superfamily. Heteromeric odorant receptor channel (TC 1.A.69) family.</text>
</comment>
<dbReference type="RefSeq" id="XP_017872978.1">
    <property type="nucleotide sequence ID" value="XM_018017489.1"/>
</dbReference>
<accession>A0ABM1Q0J2</accession>
<comment type="subcellular location">
    <subcellularLocation>
        <location evidence="1 10">Cell membrane</location>
        <topology evidence="1 10">Multi-pass membrane protein</topology>
    </subcellularLocation>
</comment>
<feature type="transmembrane region" description="Helical" evidence="10">
    <location>
        <begin position="141"/>
        <end position="165"/>
    </location>
</feature>
<dbReference type="GeneID" id="108620587"/>
<keyword evidence="9 10" id="KW-0807">Transducer</keyword>
<keyword evidence="8 10" id="KW-0675">Receptor</keyword>
<keyword evidence="5 10" id="KW-0552">Olfaction</keyword>
<evidence type="ECO:0000256" key="10">
    <source>
        <dbReference type="RuleBase" id="RU351113"/>
    </source>
</evidence>
<keyword evidence="7 10" id="KW-0472">Membrane</keyword>
<keyword evidence="11" id="KW-1185">Reference proteome</keyword>
<dbReference type="InterPro" id="IPR004117">
    <property type="entry name" value="7tm6_olfct_rcpt"/>
</dbReference>
<evidence type="ECO:0000256" key="2">
    <source>
        <dbReference type="ARBA" id="ARBA00022475"/>
    </source>
</evidence>
<dbReference type="Proteomes" id="UP000694904">
    <property type="component" value="Unplaced"/>
</dbReference>
<evidence type="ECO:0000313" key="12">
    <source>
        <dbReference type="RefSeq" id="XP_017872978.1"/>
    </source>
</evidence>
<evidence type="ECO:0000256" key="5">
    <source>
        <dbReference type="ARBA" id="ARBA00022725"/>
    </source>
</evidence>
<name>A0ABM1Q0J2_DROAR</name>
<feature type="transmembrane region" description="Helical" evidence="10">
    <location>
        <begin position="271"/>
        <end position="293"/>
    </location>
</feature>
<comment type="caution">
    <text evidence="10">Lacks conserved residue(s) required for the propagation of feature annotation.</text>
</comment>
<evidence type="ECO:0000313" key="11">
    <source>
        <dbReference type="Proteomes" id="UP000694904"/>
    </source>
</evidence>
<proteinExistence type="inferred from homology"/>
<evidence type="ECO:0000256" key="1">
    <source>
        <dbReference type="ARBA" id="ARBA00004651"/>
    </source>
</evidence>
<organism evidence="11 12">
    <name type="scientific">Drosophila arizonae</name>
    <name type="common">Fruit fly</name>
    <dbReference type="NCBI Taxonomy" id="7263"/>
    <lineage>
        <taxon>Eukaryota</taxon>
        <taxon>Metazoa</taxon>
        <taxon>Ecdysozoa</taxon>
        <taxon>Arthropoda</taxon>
        <taxon>Hexapoda</taxon>
        <taxon>Insecta</taxon>
        <taxon>Pterygota</taxon>
        <taxon>Neoptera</taxon>
        <taxon>Endopterygota</taxon>
        <taxon>Diptera</taxon>
        <taxon>Brachycera</taxon>
        <taxon>Muscomorpha</taxon>
        <taxon>Ephydroidea</taxon>
        <taxon>Drosophilidae</taxon>
        <taxon>Drosophila</taxon>
    </lineage>
</organism>
<evidence type="ECO:0000256" key="9">
    <source>
        <dbReference type="ARBA" id="ARBA00023224"/>
    </source>
</evidence>
<keyword evidence="2" id="KW-1003">Cell membrane</keyword>
<dbReference type="PANTHER" id="PTHR21137">
    <property type="entry name" value="ODORANT RECEPTOR"/>
    <property type="match status" value="1"/>
</dbReference>
<dbReference type="Pfam" id="PF02949">
    <property type="entry name" value="7tm_6"/>
    <property type="match status" value="1"/>
</dbReference>
<keyword evidence="3 10" id="KW-0716">Sensory transduction</keyword>